<dbReference type="InterPro" id="IPR049458">
    <property type="entry name" value="EpsG-like"/>
</dbReference>
<feature type="transmembrane region" description="Helical" evidence="1">
    <location>
        <begin position="344"/>
        <end position="363"/>
    </location>
</feature>
<proteinExistence type="predicted"/>
<dbReference type="EMBL" id="WYET01000007">
    <property type="protein sequence ID" value="NVN19321.1"/>
    <property type="molecule type" value="Genomic_DNA"/>
</dbReference>
<dbReference type="Proteomes" id="UP000558089">
    <property type="component" value="Unassembled WGS sequence"/>
</dbReference>
<evidence type="ECO:0000313" key="2">
    <source>
        <dbReference type="EMBL" id="NVN19321.1"/>
    </source>
</evidence>
<keyword evidence="1" id="KW-0812">Transmembrane</keyword>
<organism evidence="2 3">
    <name type="scientific">Flagellimonas chongwuensis</name>
    <dbReference type="NCBI Taxonomy" id="2697365"/>
    <lineage>
        <taxon>Bacteria</taxon>
        <taxon>Pseudomonadati</taxon>
        <taxon>Bacteroidota</taxon>
        <taxon>Flavobacteriia</taxon>
        <taxon>Flavobacteriales</taxon>
        <taxon>Flavobacteriaceae</taxon>
        <taxon>Flagellimonas</taxon>
    </lineage>
</organism>
<dbReference type="Pfam" id="PF14897">
    <property type="entry name" value="EpsG"/>
    <property type="match status" value="1"/>
</dbReference>
<feature type="transmembrane region" description="Helical" evidence="1">
    <location>
        <begin position="264"/>
        <end position="280"/>
    </location>
</feature>
<keyword evidence="1" id="KW-1133">Transmembrane helix</keyword>
<comment type="caution">
    <text evidence="2">The sequence shown here is derived from an EMBL/GenBank/DDBJ whole genome shotgun (WGS) entry which is preliminary data.</text>
</comment>
<feature type="transmembrane region" description="Helical" evidence="1">
    <location>
        <begin position="315"/>
        <end position="332"/>
    </location>
</feature>
<feature type="transmembrane region" description="Helical" evidence="1">
    <location>
        <begin position="12"/>
        <end position="29"/>
    </location>
</feature>
<sequence length="364" mass="42714">MINFVPIESYYPIYINICLFLVLFTILHTRVVPMESPKNLSFINISGLLLLAFLVLYIGLRPIHPIFGDTVNYVVTYSNYQIGLPIKNAEDYGWHVFMKALAPYMSIHAFFTIISFIYIFPLYKISTTYFKEYWYYAFLMFVVSFSFWTYSVNGIRNGAACSLFLWGLCYEKRKILMVMFFGFALLFHKTLFLPILAYLATYFYNNPKFYFKGWLMCIPLSLVLGGVWISLFSSLGFADDRLSGYLSSSSEEGTFSATGFRWDFLFHSAFAVFAGWYFVVKRGFSDALYNRLLNTYLICNGFWVLVIRANFSNRFAYLSWFMMAIVIIYPLLKKNFFKNQHALLGNIILAYFSFTYLMFYLYYS</sequence>
<feature type="transmembrane region" description="Helical" evidence="1">
    <location>
        <begin position="101"/>
        <end position="121"/>
    </location>
</feature>
<keyword evidence="3" id="KW-1185">Reference proteome</keyword>
<feature type="transmembrane region" description="Helical" evidence="1">
    <location>
        <begin position="292"/>
        <end position="309"/>
    </location>
</feature>
<reference evidence="2 3" key="1">
    <citation type="submission" date="2020-01" db="EMBL/GenBank/DDBJ databases">
        <title>Draft Genome Analysis of Muricauda sp. HICW Isolated from coastal seawater of PR China.</title>
        <authorList>
            <person name="Chen M.-X."/>
        </authorList>
    </citation>
    <scope>NUCLEOTIDE SEQUENCE [LARGE SCALE GENOMIC DNA]</scope>
    <source>
        <strain evidence="2 3">HICW</strain>
    </source>
</reference>
<feature type="transmembrane region" description="Helical" evidence="1">
    <location>
        <begin position="213"/>
        <end position="238"/>
    </location>
</feature>
<keyword evidence="1" id="KW-0472">Membrane</keyword>
<feature type="transmembrane region" description="Helical" evidence="1">
    <location>
        <begin position="133"/>
        <end position="155"/>
    </location>
</feature>
<name>A0A850NDV1_9FLAO</name>
<evidence type="ECO:0000256" key="1">
    <source>
        <dbReference type="SAM" id="Phobius"/>
    </source>
</evidence>
<evidence type="ECO:0000313" key="3">
    <source>
        <dbReference type="Proteomes" id="UP000558089"/>
    </source>
</evidence>
<feature type="transmembrane region" description="Helical" evidence="1">
    <location>
        <begin position="41"/>
        <end position="60"/>
    </location>
</feature>
<protein>
    <submittedName>
        <fullName evidence="2">EpsG family protein</fullName>
    </submittedName>
</protein>
<accession>A0A850NDV1</accession>
<feature type="transmembrane region" description="Helical" evidence="1">
    <location>
        <begin position="175"/>
        <end position="201"/>
    </location>
</feature>
<dbReference type="AlphaFoldDB" id="A0A850NDV1"/>
<gene>
    <name evidence="2" type="ORF">GUA46_13310</name>
</gene>